<dbReference type="SUPFAM" id="SSF56219">
    <property type="entry name" value="DNase I-like"/>
    <property type="match status" value="1"/>
</dbReference>
<gene>
    <name evidence="3" type="ORF">DFH07DRAFT_815258</name>
</gene>
<organism evidence="3 4">
    <name type="scientific">Mycena maculata</name>
    <dbReference type="NCBI Taxonomy" id="230809"/>
    <lineage>
        <taxon>Eukaryota</taxon>
        <taxon>Fungi</taxon>
        <taxon>Dikarya</taxon>
        <taxon>Basidiomycota</taxon>
        <taxon>Agaricomycotina</taxon>
        <taxon>Agaricomycetes</taxon>
        <taxon>Agaricomycetidae</taxon>
        <taxon>Agaricales</taxon>
        <taxon>Marasmiineae</taxon>
        <taxon>Mycenaceae</taxon>
        <taxon>Mycena</taxon>
    </lineage>
</organism>
<feature type="domain" description="Endonuclease/exonuclease/phosphatase" evidence="2">
    <location>
        <begin position="309"/>
        <end position="604"/>
    </location>
</feature>
<keyword evidence="4" id="KW-1185">Reference proteome</keyword>
<evidence type="ECO:0000256" key="1">
    <source>
        <dbReference type="SAM" id="SignalP"/>
    </source>
</evidence>
<sequence>MNGLRLSCLFALTSFATSTLITAVTGPAFRTPLSRKSVSLTGALVTAKGSEGFYVSGAAVNDTRVSNGLFVFTESSTTLSKVAVGDMITFSGSVDEFRSSADPDYLLLTEIEDPTDIVVVSTKNTVTPVVLGVDLFPPTQKFTALDTGADGFLSVPNNQTQVDTVNATLLPTQYGMDFWQSLNGQLVTVRSPIAINFQNDFGEFFVIGDWPVTGQNSRGGLTITFGPDGIPDGNPESVIIGGPLDGTTNPNVTMGVGLSDITGVVTYEFGYYYILPTTAPTIISNPSFDISPTNLTSSPADLCAITIGSYNVDNMAPQGTHIDDVANHIATVLFTPDIMFIQEVQDNDGPTDDGVVSASLTLSTLIAAIEKASGVTYSSVNIDPVNDADGGEPGGNIRQVYLYLPDRVTLVNGIAGTALEAVEVVGTTGSPALSLNPGRIDPNNTAWTDSRKPLAAQWTTASNDTLFTVNLHLLSKDGSTTVEGNARPPVNLGVSQRTSQVEVVADFVSDIFAKDADANVVVGGDCNEFLQARSVFASLTPLMTDLDTVAGIPAVEQYSYVFDNTAEELDHLFLSPAMVARGAEAQHIHVNNWAASLEVRVSDHDPTVSLVRVC</sequence>
<protein>
    <submittedName>
        <fullName evidence="3">DNase I-like protein</fullName>
    </submittedName>
</protein>
<feature type="signal peptide" evidence="1">
    <location>
        <begin position="1"/>
        <end position="18"/>
    </location>
</feature>
<dbReference type="EMBL" id="JARJLG010000045">
    <property type="protein sequence ID" value="KAJ7761516.1"/>
    <property type="molecule type" value="Genomic_DNA"/>
</dbReference>
<dbReference type="PANTHER" id="PTHR42834:SF1">
    <property type="entry name" value="ENDONUCLEASE_EXONUCLEASE_PHOSPHATASE FAMILY PROTEIN (AFU_ORTHOLOGUE AFUA_3G09210)"/>
    <property type="match status" value="1"/>
</dbReference>
<evidence type="ECO:0000313" key="3">
    <source>
        <dbReference type="EMBL" id="KAJ7761516.1"/>
    </source>
</evidence>
<comment type="caution">
    <text evidence="3">The sequence shown here is derived from an EMBL/GenBank/DDBJ whole genome shotgun (WGS) entry which is preliminary data.</text>
</comment>
<name>A0AAD7JDJ7_9AGAR</name>
<dbReference type="PANTHER" id="PTHR42834">
    <property type="entry name" value="ENDONUCLEASE/EXONUCLEASE/PHOSPHATASE FAMILY PROTEIN (AFU_ORTHOLOGUE AFUA_3G09210)"/>
    <property type="match status" value="1"/>
</dbReference>
<dbReference type="Gene3D" id="3.60.10.10">
    <property type="entry name" value="Endonuclease/exonuclease/phosphatase"/>
    <property type="match status" value="1"/>
</dbReference>
<dbReference type="AlphaFoldDB" id="A0AAD7JDJ7"/>
<accession>A0AAD7JDJ7</accession>
<dbReference type="InterPro" id="IPR036691">
    <property type="entry name" value="Endo/exonu/phosph_ase_sf"/>
</dbReference>
<keyword evidence="1" id="KW-0732">Signal</keyword>
<evidence type="ECO:0000259" key="2">
    <source>
        <dbReference type="Pfam" id="PF03372"/>
    </source>
</evidence>
<reference evidence="3" key="1">
    <citation type="submission" date="2023-03" db="EMBL/GenBank/DDBJ databases">
        <title>Massive genome expansion in bonnet fungi (Mycena s.s.) driven by repeated elements and novel gene families across ecological guilds.</title>
        <authorList>
            <consortium name="Lawrence Berkeley National Laboratory"/>
            <person name="Harder C.B."/>
            <person name="Miyauchi S."/>
            <person name="Viragh M."/>
            <person name="Kuo A."/>
            <person name="Thoen E."/>
            <person name="Andreopoulos B."/>
            <person name="Lu D."/>
            <person name="Skrede I."/>
            <person name="Drula E."/>
            <person name="Henrissat B."/>
            <person name="Morin E."/>
            <person name="Kohler A."/>
            <person name="Barry K."/>
            <person name="LaButti K."/>
            <person name="Morin E."/>
            <person name="Salamov A."/>
            <person name="Lipzen A."/>
            <person name="Mereny Z."/>
            <person name="Hegedus B."/>
            <person name="Baldrian P."/>
            <person name="Stursova M."/>
            <person name="Weitz H."/>
            <person name="Taylor A."/>
            <person name="Grigoriev I.V."/>
            <person name="Nagy L.G."/>
            <person name="Martin F."/>
            <person name="Kauserud H."/>
        </authorList>
    </citation>
    <scope>NUCLEOTIDE SEQUENCE</scope>
    <source>
        <strain evidence="3">CBHHK188m</strain>
    </source>
</reference>
<dbReference type="Proteomes" id="UP001215280">
    <property type="component" value="Unassembled WGS sequence"/>
</dbReference>
<dbReference type="Pfam" id="PF03372">
    <property type="entry name" value="Exo_endo_phos"/>
    <property type="match status" value="1"/>
</dbReference>
<feature type="chain" id="PRO_5042263858" evidence="1">
    <location>
        <begin position="19"/>
        <end position="614"/>
    </location>
</feature>
<dbReference type="GO" id="GO:0003824">
    <property type="term" value="F:catalytic activity"/>
    <property type="evidence" value="ECO:0007669"/>
    <property type="project" value="InterPro"/>
</dbReference>
<evidence type="ECO:0000313" key="4">
    <source>
        <dbReference type="Proteomes" id="UP001215280"/>
    </source>
</evidence>
<dbReference type="InterPro" id="IPR005135">
    <property type="entry name" value="Endo/exonuclease/phosphatase"/>
</dbReference>
<proteinExistence type="predicted"/>